<dbReference type="EMBL" id="MPDK01000008">
    <property type="protein sequence ID" value="PWI57868.1"/>
    <property type="molecule type" value="Genomic_DNA"/>
</dbReference>
<dbReference type="InterPro" id="IPR011991">
    <property type="entry name" value="ArsR-like_HTH"/>
</dbReference>
<protein>
    <recommendedName>
        <fullName evidence="4">HTH arsR-type domain-containing protein</fullName>
    </recommendedName>
</protein>
<evidence type="ECO:0000256" key="3">
    <source>
        <dbReference type="ARBA" id="ARBA00023163"/>
    </source>
</evidence>
<gene>
    <name evidence="5" type="ORF">BM613_06720</name>
</gene>
<name>A0A2U3D9A1_SULT2</name>
<dbReference type="InterPro" id="IPR036388">
    <property type="entry name" value="WH-like_DNA-bd_sf"/>
</dbReference>
<dbReference type="NCBIfam" id="NF033788">
    <property type="entry name" value="HTH_metalloreg"/>
    <property type="match status" value="1"/>
</dbReference>
<dbReference type="AlphaFoldDB" id="A0A2U3D9A1"/>
<dbReference type="PANTHER" id="PTHR33154">
    <property type="entry name" value="TRANSCRIPTIONAL REGULATOR, ARSR FAMILY"/>
    <property type="match status" value="1"/>
</dbReference>
<dbReference type="SMART" id="SM00418">
    <property type="entry name" value="HTH_ARSR"/>
    <property type="match status" value="1"/>
</dbReference>
<dbReference type="Pfam" id="PF01022">
    <property type="entry name" value="HTH_5"/>
    <property type="match status" value="1"/>
</dbReference>
<comment type="caution">
    <text evidence="5">The sequence shown here is derived from an EMBL/GenBank/DDBJ whole genome shotgun (WGS) entry which is preliminary data.</text>
</comment>
<reference evidence="5 6" key="1">
    <citation type="submission" date="2016-11" db="EMBL/GenBank/DDBJ databases">
        <title>Comparative genomics of Acidibacillus ferroxidans species.</title>
        <authorList>
            <person name="Oliveira G."/>
            <person name="Nunes G."/>
            <person name="Oliveira R."/>
            <person name="Araujo F."/>
            <person name="Salim A."/>
            <person name="Scholte L."/>
            <person name="Morais D."/>
            <person name="Nancucheo I."/>
            <person name="Johnson D.B."/>
            <person name="Grail B."/>
            <person name="Bittencourt J."/>
            <person name="Valadares R."/>
        </authorList>
    </citation>
    <scope>NUCLEOTIDE SEQUENCE [LARGE SCALE GENOMIC DNA]</scope>
    <source>
        <strain evidence="5 6">Y002</strain>
    </source>
</reference>
<evidence type="ECO:0000259" key="4">
    <source>
        <dbReference type="PROSITE" id="PS50987"/>
    </source>
</evidence>
<evidence type="ECO:0000256" key="1">
    <source>
        <dbReference type="ARBA" id="ARBA00023015"/>
    </source>
</evidence>
<keyword evidence="3" id="KW-0804">Transcription</keyword>
<dbReference type="GO" id="GO:0003700">
    <property type="term" value="F:DNA-binding transcription factor activity"/>
    <property type="evidence" value="ECO:0007669"/>
    <property type="project" value="InterPro"/>
</dbReference>
<keyword evidence="2" id="KW-0238">DNA-binding</keyword>
<dbReference type="Proteomes" id="UP000245380">
    <property type="component" value="Unassembled WGS sequence"/>
</dbReference>
<keyword evidence="1" id="KW-0805">Transcription regulation</keyword>
<keyword evidence="6" id="KW-1185">Reference proteome</keyword>
<evidence type="ECO:0000313" key="5">
    <source>
        <dbReference type="EMBL" id="PWI57868.1"/>
    </source>
</evidence>
<sequence length="71" mass="8122">MTNRDLMAAIFKSLADSNRLKIVEYLTTTCRSVSELAREADMSQPLTSHHLKTLRSVGIVRMEGRAAFRYY</sequence>
<dbReference type="GO" id="GO:0003677">
    <property type="term" value="F:DNA binding"/>
    <property type="evidence" value="ECO:0007669"/>
    <property type="project" value="UniProtKB-KW"/>
</dbReference>
<proteinExistence type="predicted"/>
<dbReference type="SUPFAM" id="SSF46785">
    <property type="entry name" value="Winged helix' DNA-binding domain"/>
    <property type="match status" value="1"/>
</dbReference>
<dbReference type="InterPro" id="IPR036390">
    <property type="entry name" value="WH_DNA-bd_sf"/>
</dbReference>
<dbReference type="CDD" id="cd00090">
    <property type="entry name" value="HTH_ARSR"/>
    <property type="match status" value="1"/>
</dbReference>
<evidence type="ECO:0000256" key="2">
    <source>
        <dbReference type="ARBA" id="ARBA00023125"/>
    </source>
</evidence>
<dbReference type="PROSITE" id="PS50987">
    <property type="entry name" value="HTH_ARSR_2"/>
    <property type="match status" value="1"/>
</dbReference>
<dbReference type="PANTHER" id="PTHR33154:SF33">
    <property type="entry name" value="TRANSCRIPTIONAL REPRESSOR SDPR"/>
    <property type="match status" value="1"/>
</dbReference>
<dbReference type="InterPro" id="IPR051081">
    <property type="entry name" value="HTH_MetalResp_TranReg"/>
</dbReference>
<dbReference type="Gene3D" id="1.10.10.10">
    <property type="entry name" value="Winged helix-like DNA-binding domain superfamily/Winged helix DNA-binding domain"/>
    <property type="match status" value="1"/>
</dbReference>
<organism evidence="5 6">
    <name type="scientific">Sulfoacidibacillus thermotolerans</name>
    <name type="common">Acidibacillus sulfuroxidans</name>
    <dbReference type="NCBI Taxonomy" id="1765684"/>
    <lineage>
        <taxon>Bacteria</taxon>
        <taxon>Bacillati</taxon>
        <taxon>Bacillota</taxon>
        <taxon>Bacilli</taxon>
        <taxon>Bacillales</taxon>
        <taxon>Alicyclobacillaceae</taxon>
        <taxon>Sulfoacidibacillus</taxon>
    </lineage>
</organism>
<dbReference type="InterPro" id="IPR001845">
    <property type="entry name" value="HTH_ArsR_DNA-bd_dom"/>
</dbReference>
<feature type="domain" description="HTH arsR-type" evidence="4">
    <location>
        <begin position="1"/>
        <end position="71"/>
    </location>
</feature>
<accession>A0A2U3D9A1</accession>
<dbReference type="PRINTS" id="PR00778">
    <property type="entry name" value="HTHARSR"/>
</dbReference>
<evidence type="ECO:0000313" key="6">
    <source>
        <dbReference type="Proteomes" id="UP000245380"/>
    </source>
</evidence>